<keyword evidence="2" id="KW-0808">Transferase</keyword>
<dbReference type="STRING" id="1827387.A4S15_14470"/>
<gene>
    <name evidence="4" type="ORF">A4S15_14470</name>
</gene>
<dbReference type="GO" id="GO:0006396">
    <property type="term" value="P:RNA processing"/>
    <property type="evidence" value="ECO:0007669"/>
    <property type="project" value="InterPro"/>
</dbReference>
<dbReference type="Pfam" id="PF00588">
    <property type="entry name" value="SpoU_methylase"/>
    <property type="match status" value="1"/>
</dbReference>
<dbReference type="AlphaFoldDB" id="A0A1W9I287"/>
<accession>A0A1W9I287</accession>
<dbReference type="Gene3D" id="3.40.1280.10">
    <property type="match status" value="1"/>
</dbReference>
<organism evidence="4 5">
    <name type="scientific">Candidatus Raskinella chloraquaticus</name>
    <dbReference type="NCBI Taxonomy" id="1951219"/>
    <lineage>
        <taxon>Bacteria</taxon>
        <taxon>Pseudomonadati</taxon>
        <taxon>Pseudomonadota</taxon>
        <taxon>Alphaproteobacteria</taxon>
        <taxon>Hyphomicrobiales</taxon>
        <taxon>Phreatobacteraceae</taxon>
        <taxon>Candidatus Raskinella</taxon>
    </lineage>
</organism>
<reference evidence="4 5" key="1">
    <citation type="journal article" date="2017" name="Water Res.">
        <title>Comammox in drinking water systems.</title>
        <authorList>
            <person name="Wang Y."/>
            <person name="Ma L."/>
            <person name="Mao Y."/>
            <person name="Jiang X."/>
            <person name="Xia Y."/>
            <person name="Yu K."/>
            <person name="Li B."/>
            <person name="Zhang T."/>
        </authorList>
    </citation>
    <scope>NUCLEOTIDE SEQUENCE [LARGE SCALE GENOMIC DNA]</scope>
    <source>
        <strain evidence="4">SG_bin8</strain>
    </source>
</reference>
<dbReference type="SUPFAM" id="SSF55315">
    <property type="entry name" value="L30e-like"/>
    <property type="match status" value="1"/>
</dbReference>
<dbReference type="PANTHER" id="PTHR43191">
    <property type="entry name" value="RRNA METHYLTRANSFERASE 3"/>
    <property type="match status" value="1"/>
</dbReference>
<keyword evidence="1" id="KW-0489">Methyltransferase</keyword>
<proteinExistence type="predicted"/>
<evidence type="ECO:0000256" key="1">
    <source>
        <dbReference type="ARBA" id="ARBA00022603"/>
    </source>
</evidence>
<evidence type="ECO:0000259" key="3">
    <source>
        <dbReference type="Pfam" id="PF00588"/>
    </source>
</evidence>
<name>A0A1W9I287_9HYPH</name>
<dbReference type="GO" id="GO:0032259">
    <property type="term" value="P:methylation"/>
    <property type="evidence" value="ECO:0007669"/>
    <property type="project" value="UniProtKB-KW"/>
</dbReference>
<evidence type="ECO:0000313" key="5">
    <source>
        <dbReference type="Proteomes" id="UP000192872"/>
    </source>
</evidence>
<dbReference type="GO" id="GO:0008173">
    <property type="term" value="F:RNA methyltransferase activity"/>
    <property type="evidence" value="ECO:0007669"/>
    <property type="project" value="InterPro"/>
</dbReference>
<dbReference type="PANTHER" id="PTHR43191:SF12">
    <property type="entry name" value="RRNA METHYLASE"/>
    <property type="match status" value="1"/>
</dbReference>
<dbReference type="EMBL" id="LWDL01000006">
    <property type="protein sequence ID" value="OQW53769.1"/>
    <property type="molecule type" value="Genomic_DNA"/>
</dbReference>
<dbReference type="CDD" id="cd18095">
    <property type="entry name" value="SpoU-like_rRNA-MTase"/>
    <property type="match status" value="1"/>
</dbReference>
<evidence type="ECO:0000313" key="4">
    <source>
        <dbReference type="EMBL" id="OQW53769.1"/>
    </source>
</evidence>
<protein>
    <recommendedName>
        <fullName evidence="3">tRNA/rRNA methyltransferase SpoU type domain-containing protein</fullName>
    </recommendedName>
</protein>
<dbReference type="Proteomes" id="UP000192872">
    <property type="component" value="Unassembled WGS sequence"/>
</dbReference>
<dbReference type="InterPro" id="IPR029026">
    <property type="entry name" value="tRNA_m1G_MTases_N"/>
</dbReference>
<sequence length="265" mass="28020">MAIFIADPDDQRIAPYRFVRERDLARDDGLFVAEGDVVVQRLLAQSRFAVHSVLVESHHVQRYGSLAAACPSSPPLYHAPKEVLSQIAGFPLHRGILALGRRGERVRLDAALDGLPATARLLAAIGIANHDNLGALLRNAAAFGVDMVALDTTCCDPLYRKAIRVSVGAALTLPIAFADDGAAMLRTLAAHDVQVLALSPSADREVSSITPRARCALLVGSEGAGLAPDILGACDGVRITMAAGWDSLNVATSAAIALYELTRRT</sequence>
<dbReference type="GO" id="GO:0003723">
    <property type="term" value="F:RNA binding"/>
    <property type="evidence" value="ECO:0007669"/>
    <property type="project" value="InterPro"/>
</dbReference>
<comment type="caution">
    <text evidence="4">The sequence shown here is derived from an EMBL/GenBank/DDBJ whole genome shotgun (WGS) entry which is preliminary data.</text>
</comment>
<dbReference type="SUPFAM" id="SSF75217">
    <property type="entry name" value="alpha/beta knot"/>
    <property type="match status" value="1"/>
</dbReference>
<dbReference type="InterPro" id="IPR029028">
    <property type="entry name" value="Alpha/beta_knot_MTases"/>
</dbReference>
<feature type="domain" description="tRNA/rRNA methyltransferase SpoU type" evidence="3">
    <location>
        <begin position="122"/>
        <end position="259"/>
    </location>
</feature>
<dbReference type="InterPro" id="IPR029064">
    <property type="entry name" value="Ribosomal_eL30-like_sf"/>
</dbReference>
<dbReference type="RefSeq" id="WP_376800527.1">
    <property type="nucleotide sequence ID" value="NZ_DBNB01000029.1"/>
</dbReference>
<dbReference type="InterPro" id="IPR051259">
    <property type="entry name" value="rRNA_Methyltransferase"/>
</dbReference>
<dbReference type="InterPro" id="IPR001537">
    <property type="entry name" value="SpoU_MeTrfase"/>
</dbReference>
<evidence type="ECO:0000256" key="2">
    <source>
        <dbReference type="ARBA" id="ARBA00022679"/>
    </source>
</evidence>